<feature type="compositionally biased region" description="Polar residues" evidence="1">
    <location>
        <begin position="26"/>
        <end position="40"/>
    </location>
</feature>
<evidence type="ECO:0000313" key="3">
    <source>
        <dbReference type="Proteomes" id="UP001470230"/>
    </source>
</evidence>
<keyword evidence="3" id="KW-1185">Reference proteome</keyword>
<reference evidence="2 3" key="1">
    <citation type="submission" date="2024-04" db="EMBL/GenBank/DDBJ databases">
        <title>Tritrichomonas musculus Genome.</title>
        <authorList>
            <person name="Alves-Ferreira E."/>
            <person name="Grigg M."/>
            <person name="Lorenzi H."/>
            <person name="Galac M."/>
        </authorList>
    </citation>
    <scope>NUCLEOTIDE SEQUENCE [LARGE SCALE GENOMIC DNA]</scope>
    <source>
        <strain evidence="2 3">EAF2021</strain>
    </source>
</reference>
<organism evidence="2 3">
    <name type="scientific">Tritrichomonas musculus</name>
    <dbReference type="NCBI Taxonomy" id="1915356"/>
    <lineage>
        <taxon>Eukaryota</taxon>
        <taxon>Metamonada</taxon>
        <taxon>Parabasalia</taxon>
        <taxon>Tritrichomonadida</taxon>
        <taxon>Tritrichomonadidae</taxon>
        <taxon>Tritrichomonas</taxon>
    </lineage>
</organism>
<evidence type="ECO:0000313" key="2">
    <source>
        <dbReference type="EMBL" id="KAK8837289.1"/>
    </source>
</evidence>
<dbReference type="EMBL" id="JAPFFF010000060">
    <property type="protein sequence ID" value="KAK8837289.1"/>
    <property type="molecule type" value="Genomic_DNA"/>
</dbReference>
<feature type="compositionally biased region" description="Polar residues" evidence="1">
    <location>
        <begin position="1"/>
        <end position="18"/>
    </location>
</feature>
<feature type="compositionally biased region" description="Low complexity" evidence="1">
    <location>
        <begin position="41"/>
        <end position="89"/>
    </location>
</feature>
<accession>A0ABR2GTM5</accession>
<dbReference type="Proteomes" id="UP001470230">
    <property type="component" value="Unassembled WGS sequence"/>
</dbReference>
<evidence type="ECO:0000256" key="1">
    <source>
        <dbReference type="SAM" id="MobiDB-lite"/>
    </source>
</evidence>
<name>A0ABR2GTM5_9EUKA</name>
<proteinExistence type="predicted"/>
<gene>
    <name evidence="2" type="ORF">M9Y10_036719</name>
</gene>
<protein>
    <submittedName>
        <fullName evidence="2">Uncharacterized protein</fullName>
    </submittedName>
</protein>
<feature type="region of interest" description="Disordered" evidence="1">
    <location>
        <begin position="1"/>
        <end position="90"/>
    </location>
</feature>
<sequence>MNYHRPNSNTNTRQFSHSSHNHSHRPTSNSNNQYFHSSGTSYSSNHRPSSHSNNPYFHSSGSSHNSNYKSSSNYHGSSHQASGSSSGENSSRRLMVHLTDPQAAASILQSKEMRPGTGGVLGAGIYFCKTMDGCDWRALHHGTYILADVYLGRTEANLNLNNRPSHVGSTVSGDRLPMYVVNEPRRVKNIRYLDGTIPPNTDINDIEMRDRMPLIFAATPQDAANFIHRKELPMENRADIAGKGYYLWQNIPDARKYSHSGATTFLAADVYFVDCYEGRSQMPNAHDIKNHKSFRGNYNGTHYFMVKNPKNIDKIHYIGGVRPPPPQ</sequence>
<comment type="caution">
    <text evidence="2">The sequence shown here is derived from an EMBL/GenBank/DDBJ whole genome shotgun (WGS) entry which is preliminary data.</text>
</comment>